<feature type="compositionally biased region" description="Basic residues" evidence="1">
    <location>
        <begin position="355"/>
        <end position="384"/>
    </location>
</feature>
<evidence type="ECO:0000256" key="1">
    <source>
        <dbReference type="SAM" id="MobiDB-lite"/>
    </source>
</evidence>
<gene>
    <name evidence="2" type="ORF">HPB51_013881</name>
</gene>
<reference evidence="2" key="2">
    <citation type="submission" date="2021-09" db="EMBL/GenBank/DDBJ databases">
        <authorList>
            <person name="Jia N."/>
            <person name="Wang J."/>
            <person name="Shi W."/>
            <person name="Du L."/>
            <person name="Sun Y."/>
            <person name="Zhan W."/>
            <person name="Jiang J."/>
            <person name="Wang Q."/>
            <person name="Zhang B."/>
            <person name="Ji P."/>
            <person name="Sakyi L.B."/>
            <person name="Cui X."/>
            <person name="Yuan T."/>
            <person name="Jiang B."/>
            <person name="Yang W."/>
            <person name="Lam T.T.-Y."/>
            <person name="Chang Q."/>
            <person name="Ding S."/>
            <person name="Wang X."/>
            <person name="Zhu J."/>
            <person name="Ruan X."/>
            <person name="Zhao L."/>
            <person name="Wei J."/>
            <person name="Que T."/>
            <person name="Du C."/>
            <person name="Cheng J."/>
            <person name="Dai P."/>
            <person name="Han X."/>
            <person name="Huang E."/>
            <person name="Gao Y."/>
            <person name="Liu J."/>
            <person name="Shao H."/>
            <person name="Ye R."/>
            <person name="Li L."/>
            <person name="Wei W."/>
            <person name="Wang X."/>
            <person name="Wang C."/>
            <person name="Huo Q."/>
            <person name="Li W."/>
            <person name="Guo W."/>
            <person name="Chen H."/>
            <person name="Chen S."/>
            <person name="Zhou L."/>
            <person name="Zhou L."/>
            <person name="Ni X."/>
            <person name="Tian J."/>
            <person name="Zhou Y."/>
            <person name="Sheng Y."/>
            <person name="Liu T."/>
            <person name="Pan Y."/>
            <person name="Xia L."/>
            <person name="Li J."/>
            <person name="Zhao F."/>
            <person name="Cao W."/>
        </authorList>
    </citation>
    <scope>NUCLEOTIDE SEQUENCE</scope>
    <source>
        <strain evidence="2">Rmic-2018</strain>
        <tissue evidence="2">Larvae</tissue>
    </source>
</reference>
<dbReference type="Proteomes" id="UP000821866">
    <property type="component" value="Chromosome 7"/>
</dbReference>
<feature type="compositionally biased region" description="Polar residues" evidence="1">
    <location>
        <begin position="158"/>
        <end position="167"/>
    </location>
</feature>
<organism evidence="2 3">
    <name type="scientific">Rhipicephalus microplus</name>
    <name type="common">Cattle tick</name>
    <name type="synonym">Boophilus microplus</name>
    <dbReference type="NCBI Taxonomy" id="6941"/>
    <lineage>
        <taxon>Eukaryota</taxon>
        <taxon>Metazoa</taxon>
        <taxon>Ecdysozoa</taxon>
        <taxon>Arthropoda</taxon>
        <taxon>Chelicerata</taxon>
        <taxon>Arachnida</taxon>
        <taxon>Acari</taxon>
        <taxon>Parasitiformes</taxon>
        <taxon>Ixodida</taxon>
        <taxon>Ixodoidea</taxon>
        <taxon>Ixodidae</taxon>
        <taxon>Rhipicephalinae</taxon>
        <taxon>Rhipicephalus</taxon>
        <taxon>Boophilus</taxon>
    </lineage>
</organism>
<feature type="compositionally biased region" description="Basic and acidic residues" evidence="1">
    <location>
        <begin position="20"/>
        <end position="33"/>
    </location>
</feature>
<keyword evidence="3" id="KW-1185">Reference proteome</keyword>
<proteinExistence type="predicted"/>
<feature type="compositionally biased region" description="Acidic residues" evidence="1">
    <location>
        <begin position="46"/>
        <end position="55"/>
    </location>
</feature>
<reference evidence="2" key="1">
    <citation type="journal article" date="2020" name="Cell">
        <title>Large-Scale Comparative Analyses of Tick Genomes Elucidate Their Genetic Diversity and Vector Capacities.</title>
        <authorList>
            <consortium name="Tick Genome and Microbiome Consortium (TIGMIC)"/>
            <person name="Jia N."/>
            <person name="Wang J."/>
            <person name="Shi W."/>
            <person name="Du L."/>
            <person name="Sun Y."/>
            <person name="Zhan W."/>
            <person name="Jiang J.F."/>
            <person name="Wang Q."/>
            <person name="Zhang B."/>
            <person name="Ji P."/>
            <person name="Bell-Sakyi L."/>
            <person name="Cui X.M."/>
            <person name="Yuan T.T."/>
            <person name="Jiang B.G."/>
            <person name="Yang W.F."/>
            <person name="Lam T.T."/>
            <person name="Chang Q.C."/>
            <person name="Ding S.J."/>
            <person name="Wang X.J."/>
            <person name="Zhu J.G."/>
            <person name="Ruan X.D."/>
            <person name="Zhao L."/>
            <person name="Wei J.T."/>
            <person name="Ye R.Z."/>
            <person name="Que T.C."/>
            <person name="Du C.H."/>
            <person name="Zhou Y.H."/>
            <person name="Cheng J.X."/>
            <person name="Dai P.F."/>
            <person name="Guo W.B."/>
            <person name="Han X.H."/>
            <person name="Huang E.J."/>
            <person name="Li L.F."/>
            <person name="Wei W."/>
            <person name="Gao Y.C."/>
            <person name="Liu J.Z."/>
            <person name="Shao H.Z."/>
            <person name="Wang X."/>
            <person name="Wang C.C."/>
            <person name="Yang T.C."/>
            <person name="Huo Q.B."/>
            <person name="Li W."/>
            <person name="Chen H.Y."/>
            <person name="Chen S.E."/>
            <person name="Zhou L.G."/>
            <person name="Ni X.B."/>
            <person name="Tian J.H."/>
            <person name="Sheng Y."/>
            <person name="Liu T."/>
            <person name="Pan Y.S."/>
            <person name="Xia L.Y."/>
            <person name="Li J."/>
            <person name="Zhao F."/>
            <person name="Cao W.C."/>
        </authorList>
    </citation>
    <scope>NUCLEOTIDE SEQUENCE</scope>
    <source>
        <strain evidence="2">Rmic-2018</strain>
    </source>
</reference>
<dbReference type="EMBL" id="JABSTU010000009">
    <property type="protein sequence ID" value="KAH8021234.1"/>
    <property type="molecule type" value="Genomic_DNA"/>
</dbReference>
<feature type="compositionally biased region" description="Basic and acidic residues" evidence="1">
    <location>
        <begin position="174"/>
        <end position="185"/>
    </location>
</feature>
<evidence type="ECO:0000313" key="2">
    <source>
        <dbReference type="EMBL" id="KAH8021234.1"/>
    </source>
</evidence>
<sequence>MVTRPTFFVAREMNPSTDEPSGKNDSSPKKETPEAGTEDIGADKSEDAEEDPDECPITEQFFRSDVDDLLDTPNENQPLEFASFSDDFDIVETTNGASAIPVDIDDIIQETNVTLSRIDTEEKQRSASRKRGGKVKSATSQRLASTAVMAEKKKSEGPSVTSPSSPVAKQPPHASDRASAKDKTSGKASTDPSRAPVATSTAVTRGPRSHAKPAPARSGRDANPKEQPSGANSLNQSPAPSLRSLAPNQRSAHKPTHYQGPVSDYFSPDTTQTPPSLASLMSPVTGGLVPQVSHTNGHRTSPVAPSTRRRSSATASHHGRDSNGRRRSLRRQSRDGEESLSTTDSGDSDDFYANSRHRRRSRSSHSRHRRRRSKDRGSRRRHSIDRRGSTHQERDPSVGSFIAHPYAGYLQAPAYQLVAAYPGAPVYPQAPAYPQGPQQAPPALRPAAYRGPQAFAPAPVQSLVYERPPEYLKSRGYADASAPLPPSGYAPIPEFQPYGSGRVSFAPGPAPSWNTNTQRRMPAPVTAPPRPRDWHQWQSGFFESRYGQLCKKGSLSVLFSHYVQCEIDEILQRLFLDTVKILTCTAVYFDFPLCDISCRST</sequence>
<feature type="region of interest" description="Disordered" evidence="1">
    <location>
        <begin position="1"/>
        <end position="55"/>
    </location>
</feature>
<evidence type="ECO:0000313" key="3">
    <source>
        <dbReference type="Proteomes" id="UP000821866"/>
    </source>
</evidence>
<feature type="compositionally biased region" description="Low complexity" evidence="1">
    <location>
        <begin position="299"/>
        <end position="316"/>
    </location>
</feature>
<feature type="region of interest" description="Disordered" evidence="1">
    <location>
        <begin position="116"/>
        <end position="399"/>
    </location>
</feature>
<protein>
    <submittedName>
        <fullName evidence="2">Uncharacterized protein</fullName>
    </submittedName>
</protein>
<accession>A0A9J6DGX0</accession>
<comment type="caution">
    <text evidence="2">The sequence shown here is derived from an EMBL/GenBank/DDBJ whole genome shotgun (WGS) entry which is preliminary data.</text>
</comment>
<feature type="compositionally biased region" description="Polar residues" evidence="1">
    <location>
        <begin position="229"/>
        <end position="239"/>
    </location>
</feature>
<feature type="compositionally biased region" description="Basic and acidic residues" evidence="1">
    <location>
        <begin position="385"/>
        <end position="396"/>
    </location>
</feature>
<dbReference type="AlphaFoldDB" id="A0A9J6DGX0"/>
<feature type="region of interest" description="Disordered" evidence="1">
    <location>
        <begin position="512"/>
        <end position="531"/>
    </location>
</feature>
<feature type="compositionally biased region" description="Polar residues" evidence="1">
    <location>
        <begin position="186"/>
        <end position="203"/>
    </location>
</feature>
<name>A0A9J6DGX0_RHIMP</name>